<dbReference type="SUPFAM" id="SSF52266">
    <property type="entry name" value="SGNH hydrolase"/>
    <property type="match status" value="1"/>
</dbReference>
<evidence type="ECO:0000313" key="4">
    <source>
        <dbReference type="Proteomes" id="UP000272560"/>
    </source>
</evidence>
<gene>
    <name evidence="3" type="ORF">D6T63_11640</name>
</gene>
<dbReference type="CDD" id="cd00229">
    <property type="entry name" value="SGNH_hydrolase"/>
    <property type="match status" value="1"/>
</dbReference>
<dbReference type="PANTHER" id="PTHR24094:SF15">
    <property type="entry name" value="AMP-DEPENDENT SYNTHETASE_LIGASE DOMAIN-CONTAINING PROTEIN-RELATED"/>
    <property type="match status" value="1"/>
</dbReference>
<dbReference type="InterPro" id="IPR036514">
    <property type="entry name" value="SGNH_hydro_sf"/>
</dbReference>
<keyword evidence="4" id="KW-1185">Reference proteome</keyword>
<feature type="domain" description="SGNH hydrolase-type esterase" evidence="2">
    <location>
        <begin position="501"/>
        <end position="664"/>
    </location>
</feature>
<evidence type="ECO:0000313" key="3">
    <source>
        <dbReference type="EMBL" id="RJT79250.1"/>
    </source>
</evidence>
<dbReference type="InterPro" id="IPR011089">
    <property type="entry name" value="GmrSD_C"/>
</dbReference>
<name>A0A3A5M133_9MICC</name>
<feature type="domain" description="GmrSD restriction endonucleases C-terminal" evidence="1">
    <location>
        <begin position="137"/>
        <end position="225"/>
    </location>
</feature>
<protein>
    <submittedName>
        <fullName evidence="3">Uncharacterized protein</fullName>
    </submittedName>
</protein>
<dbReference type="Proteomes" id="UP000272560">
    <property type="component" value="Unassembled WGS sequence"/>
</dbReference>
<dbReference type="AlphaFoldDB" id="A0A3A5M133"/>
<dbReference type="Gene3D" id="3.40.50.1110">
    <property type="entry name" value="SGNH hydrolase"/>
    <property type="match status" value="1"/>
</dbReference>
<evidence type="ECO:0000259" key="2">
    <source>
        <dbReference type="Pfam" id="PF13472"/>
    </source>
</evidence>
<comment type="caution">
    <text evidence="3">The sequence shown here is derived from an EMBL/GenBank/DDBJ whole genome shotgun (WGS) entry which is preliminary data.</text>
</comment>
<dbReference type="InterPro" id="IPR013830">
    <property type="entry name" value="SGNH_hydro"/>
</dbReference>
<reference evidence="3 4" key="1">
    <citation type="submission" date="2018-09" db="EMBL/GenBank/DDBJ databases">
        <title>Novel species of Arthrobacter.</title>
        <authorList>
            <person name="Liu Q."/>
            <person name="Xin Y.-H."/>
        </authorList>
    </citation>
    <scope>NUCLEOTIDE SEQUENCE [LARGE SCALE GENOMIC DNA]</scope>
    <source>
        <strain evidence="3 4">Hz2</strain>
    </source>
</reference>
<proteinExistence type="predicted"/>
<accession>A0A3A5M133</accession>
<dbReference type="EMBL" id="QZVT01000005">
    <property type="protein sequence ID" value="RJT79250.1"/>
    <property type="molecule type" value="Genomic_DNA"/>
</dbReference>
<organism evidence="3 4">
    <name type="scientific">Arthrobacter cheniae</name>
    <dbReference type="NCBI Taxonomy" id="1258888"/>
    <lineage>
        <taxon>Bacteria</taxon>
        <taxon>Bacillati</taxon>
        <taxon>Actinomycetota</taxon>
        <taxon>Actinomycetes</taxon>
        <taxon>Micrococcales</taxon>
        <taxon>Micrococcaceae</taxon>
        <taxon>Arthrobacter</taxon>
    </lineage>
</organism>
<sequence length="679" mass="74087">MLRPSSLSCGYGFFWGTPLNNRLGRTMSAFACLAITGSAFTGVVAPSHADAVEGQALNGLALLSELVLRAEGGPAYSQDYFEHWLDDDRDCLDTRQEVLIEESVTPVVMADACTIASGEWYSPWDGRTSITPVEIDVVHFVPLQEAWFSGASSWDSSTRQRFANDLDLDASLTGMMGSLNASRGASDPYEWLPSLADTRCQYVSEWVRVKYRWGLTVDSREQAQLRYFLSGACESYVMAVPPLAVTASEAPQETLWPLFKNSYDGTIYEFVTYKDGSSGPVPLNFAKWRDVYGFQRPARTPTDYVGYAWSSSVYAVTFWPGGENAWQWDMLNYNQFRAAGSPGKRNIGWIPGSSFYRWETSSEIFVQAPDATKHALNYAEWQRSGFQPFQPIYDQGFVKLSWSSDIGRMTSLSAGQGSGLSYNEWRGEGQPTPRSQARVNGDVFYQLYGNPTIYYSGPFLNRAVNYNQWAAAGFPKPEIRGAPPVYPFTDVKATATSVVLYGDSQLDGDSWSEQGARAMGFTDQAAHLSFGGIGYSTPTSSAGGTGWTAVQQGLVRFPGGTPGLVLVSMGGNDASAGRSDAQVIADSSALWAKLKLMYPQSKIVINGVMSRNDASHVQRRHIDGVLAANAAKQGVTFISVAGLASTANAQYLDNVHLSQAGHDAVAPLYTAKLRATLGR</sequence>
<dbReference type="OrthoDB" id="5196645at2"/>
<dbReference type="Pfam" id="PF13472">
    <property type="entry name" value="Lipase_GDSL_2"/>
    <property type="match status" value="1"/>
</dbReference>
<dbReference type="Pfam" id="PF07510">
    <property type="entry name" value="GmrSD_C"/>
    <property type="match status" value="1"/>
</dbReference>
<dbReference type="PANTHER" id="PTHR24094">
    <property type="entry name" value="SECRETED PROTEIN"/>
    <property type="match status" value="1"/>
</dbReference>
<evidence type="ECO:0000259" key="1">
    <source>
        <dbReference type="Pfam" id="PF07510"/>
    </source>
</evidence>